<dbReference type="NCBIfam" id="TIGR00536">
    <property type="entry name" value="hemK_fam"/>
    <property type="match status" value="1"/>
</dbReference>
<dbReference type="GO" id="GO:0032259">
    <property type="term" value="P:methylation"/>
    <property type="evidence" value="ECO:0007669"/>
    <property type="project" value="UniProtKB-KW"/>
</dbReference>
<dbReference type="PANTHER" id="PTHR18895:SF74">
    <property type="entry name" value="MTRF1L RELEASE FACTOR GLUTAMINE METHYLTRANSFERASE"/>
    <property type="match status" value="1"/>
</dbReference>
<evidence type="ECO:0000256" key="5">
    <source>
        <dbReference type="ARBA" id="ARBA00048391"/>
    </source>
</evidence>
<name>A0A2M6W3D1_9BACT</name>
<evidence type="ECO:0000259" key="6">
    <source>
        <dbReference type="Pfam" id="PF05175"/>
    </source>
</evidence>
<keyword evidence="3" id="KW-0808">Transferase</keyword>
<evidence type="ECO:0000313" key="8">
    <source>
        <dbReference type="Proteomes" id="UP000231183"/>
    </source>
</evidence>
<dbReference type="Pfam" id="PF05175">
    <property type="entry name" value="MTS"/>
    <property type="match status" value="1"/>
</dbReference>
<evidence type="ECO:0000256" key="4">
    <source>
        <dbReference type="ARBA" id="ARBA00022691"/>
    </source>
</evidence>
<dbReference type="EMBL" id="PFBX01000041">
    <property type="protein sequence ID" value="PIT87291.1"/>
    <property type="molecule type" value="Genomic_DNA"/>
</dbReference>
<organism evidence="7 8">
    <name type="scientific">Candidatus Magasanikbacteria bacterium CG10_big_fil_rev_8_21_14_0_10_40_10</name>
    <dbReference type="NCBI Taxonomy" id="1974648"/>
    <lineage>
        <taxon>Bacteria</taxon>
        <taxon>Candidatus Magasanikiibacteriota</taxon>
    </lineage>
</organism>
<reference evidence="8" key="1">
    <citation type="submission" date="2017-09" db="EMBL/GenBank/DDBJ databases">
        <title>Depth-based differentiation of microbial function through sediment-hosted aquifers and enrichment of novel symbionts in the deep terrestrial subsurface.</title>
        <authorList>
            <person name="Probst A.J."/>
            <person name="Ladd B."/>
            <person name="Jarett J.K."/>
            <person name="Geller-Mcgrath D.E."/>
            <person name="Sieber C.M.K."/>
            <person name="Emerson J.B."/>
            <person name="Anantharaman K."/>
            <person name="Thomas B.C."/>
            <person name="Malmstrom R."/>
            <person name="Stieglmeier M."/>
            <person name="Klingl A."/>
            <person name="Woyke T."/>
            <person name="Ryan C.M."/>
            <person name="Banfield J.F."/>
        </authorList>
    </citation>
    <scope>NUCLEOTIDE SEQUENCE [LARGE SCALE GENOMIC DNA]</scope>
</reference>
<dbReference type="AlphaFoldDB" id="A0A2M6W3D1"/>
<dbReference type="CDD" id="cd02440">
    <property type="entry name" value="AdoMet_MTases"/>
    <property type="match status" value="1"/>
</dbReference>
<dbReference type="InterPro" id="IPR007848">
    <property type="entry name" value="Small_mtfrase_dom"/>
</dbReference>
<gene>
    <name evidence="7" type="ORF">COU31_03700</name>
</gene>
<proteinExistence type="predicted"/>
<dbReference type="SUPFAM" id="SSF53335">
    <property type="entry name" value="S-adenosyl-L-methionine-dependent methyltransferases"/>
    <property type="match status" value="1"/>
</dbReference>
<evidence type="ECO:0000256" key="3">
    <source>
        <dbReference type="ARBA" id="ARBA00022679"/>
    </source>
</evidence>
<dbReference type="InterPro" id="IPR050320">
    <property type="entry name" value="N5-glutamine_MTase"/>
</dbReference>
<dbReference type="GO" id="GO:0008276">
    <property type="term" value="F:protein methyltransferase activity"/>
    <property type="evidence" value="ECO:0007669"/>
    <property type="project" value="InterPro"/>
</dbReference>
<evidence type="ECO:0000256" key="2">
    <source>
        <dbReference type="ARBA" id="ARBA00022603"/>
    </source>
</evidence>
<dbReference type="Proteomes" id="UP000231183">
    <property type="component" value="Unassembled WGS sequence"/>
</dbReference>
<keyword evidence="4" id="KW-0949">S-adenosyl-L-methionine</keyword>
<comment type="caution">
    <text evidence="7">The sequence shown here is derived from an EMBL/GenBank/DDBJ whole genome shotgun (WGS) entry which is preliminary data.</text>
</comment>
<dbReference type="Gene3D" id="3.40.50.150">
    <property type="entry name" value="Vaccinia Virus protein VP39"/>
    <property type="match status" value="1"/>
</dbReference>
<keyword evidence="2" id="KW-0489">Methyltransferase</keyword>
<comment type="catalytic activity">
    <reaction evidence="5">
        <text>L-glutaminyl-[peptide chain release factor] + S-adenosyl-L-methionine = N(5)-methyl-L-glutaminyl-[peptide chain release factor] + S-adenosyl-L-homocysteine + H(+)</text>
        <dbReference type="Rhea" id="RHEA:42896"/>
        <dbReference type="Rhea" id="RHEA-COMP:10271"/>
        <dbReference type="Rhea" id="RHEA-COMP:10272"/>
        <dbReference type="ChEBI" id="CHEBI:15378"/>
        <dbReference type="ChEBI" id="CHEBI:30011"/>
        <dbReference type="ChEBI" id="CHEBI:57856"/>
        <dbReference type="ChEBI" id="CHEBI:59789"/>
        <dbReference type="ChEBI" id="CHEBI:61891"/>
        <dbReference type="EC" id="2.1.1.297"/>
    </reaction>
</comment>
<protein>
    <recommendedName>
        <fullName evidence="1">peptide chain release factor N(5)-glutamine methyltransferase</fullName>
        <ecNumber evidence="1">2.1.1.297</ecNumber>
    </recommendedName>
</protein>
<feature type="domain" description="Methyltransferase small" evidence="6">
    <location>
        <begin position="106"/>
        <end position="175"/>
    </location>
</feature>
<dbReference type="InterPro" id="IPR029063">
    <property type="entry name" value="SAM-dependent_MTases_sf"/>
</dbReference>
<accession>A0A2M6W3D1</accession>
<dbReference type="InterPro" id="IPR004556">
    <property type="entry name" value="HemK-like"/>
</dbReference>
<evidence type="ECO:0000256" key="1">
    <source>
        <dbReference type="ARBA" id="ARBA00012771"/>
    </source>
</evidence>
<evidence type="ECO:0000313" key="7">
    <source>
        <dbReference type="EMBL" id="PIT87291.1"/>
    </source>
</evidence>
<sequence length="293" mass="33759">MPKIKTLLQKYNQDCAFLPELIALTIKHNKEFIYSHPRHNLNLIQYLRLVYYLHLAKKNYSLARLAKHKEFFGWDFSVNKHTLIPRPETELIVEELLKLIDRAQSSQTKNLLIDIGTGSGCIPIAFLKQIKNHQNKIEVLATDISSPALKIAQRNSQKHKTQIKFIQANLFAPLEKIITQKLSNQFDNLIITANLPYLTPEQFLKEPSVRREPKTALLGGTDGLELYTKLLKQISAWRAKNNTKNKLHIFLEIDPAQAKILPKIKQKYLPDMFLSIKKDLAGQKRLAHLTNQA</sequence>
<dbReference type="PANTHER" id="PTHR18895">
    <property type="entry name" value="HEMK METHYLTRANSFERASE"/>
    <property type="match status" value="1"/>
</dbReference>
<dbReference type="EC" id="2.1.1.297" evidence="1"/>